<reference evidence="2 3" key="1">
    <citation type="journal article" date="2011" name="Science">
        <title>The ecoresponsive genome of Daphnia pulex.</title>
        <authorList>
            <person name="Colbourne J.K."/>
            <person name="Pfrender M.E."/>
            <person name="Gilbert D."/>
            <person name="Thomas W.K."/>
            <person name="Tucker A."/>
            <person name="Oakley T.H."/>
            <person name="Tokishita S."/>
            <person name="Aerts A."/>
            <person name="Arnold G.J."/>
            <person name="Basu M.K."/>
            <person name="Bauer D.J."/>
            <person name="Caceres C.E."/>
            <person name="Carmel L."/>
            <person name="Casola C."/>
            <person name="Choi J.H."/>
            <person name="Detter J.C."/>
            <person name="Dong Q."/>
            <person name="Dusheyko S."/>
            <person name="Eads B.D."/>
            <person name="Frohlich T."/>
            <person name="Geiler-Samerotte K.A."/>
            <person name="Gerlach D."/>
            <person name="Hatcher P."/>
            <person name="Jogdeo S."/>
            <person name="Krijgsveld J."/>
            <person name="Kriventseva E.V."/>
            <person name="Kultz D."/>
            <person name="Laforsch C."/>
            <person name="Lindquist E."/>
            <person name="Lopez J."/>
            <person name="Manak J.R."/>
            <person name="Muller J."/>
            <person name="Pangilinan J."/>
            <person name="Patwardhan R.P."/>
            <person name="Pitluck S."/>
            <person name="Pritham E.J."/>
            <person name="Rechtsteiner A."/>
            <person name="Rho M."/>
            <person name="Rogozin I.B."/>
            <person name="Sakarya O."/>
            <person name="Salamov A."/>
            <person name="Schaack S."/>
            <person name="Shapiro H."/>
            <person name="Shiga Y."/>
            <person name="Skalitzky C."/>
            <person name="Smith Z."/>
            <person name="Souvorov A."/>
            <person name="Sung W."/>
            <person name="Tang Z."/>
            <person name="Tsuchiya D."/>
            <person name="Tu H."/>
            <person name="Vos H."/>
            <person name="Wang M."/>
            <person name="Wolf Y.I."/>
            <person name="Yamagata H."/>
            <person name="Yamada T."/>
            <person name="Ye Y."/>
            <person name="Shaw J.R."/>
            <person name="Andrews J."/>
            <person name="Crease T.J."/>
            <person name="Tang H."/>
            <person name="Lucas S.M."/>
            <person name="Robertson H.M."/>
            <person name="Bork P."/>
            <person name="Koonin E.V."/>
            <person name="Zdobnov E.M."/>
            <person name="Grigoriev I.V."/>
            <person name="Lynch M."/>
            <person name="Boore J.L."/>
        </authorList>
    </citation>
    <scope>NUCLEOTIDE SEQUENCE [LARGE SCALE GENOMIC DNA]</scope>
</reference>
<organism evidence="2 3">
    <name type="scientific">Daphnia pulex</name>
    <name type="common">Water flea</name>
    <dbReference type="NCBI Taxonomy" id="6669"/>
    <lineage>
        <taxon>Eukaryota</taxon>
        <taxon>Metazoa</taxon>
        <taxon>Ecdysozoa</taxon>
        <taxon>Arthropoda</taxon>
        <taxon>Crustacea</taxon>
        <taxon>Branchiopoda</taxon>
        <taxon>Diplostraca</taxon>
        <taxon>Cladocera</taxon>
        <taxon>Anomopoda</taxon>
        <taxon>Daphniidae</taxon>
        <taxon>Daphnia</taxon>
    </lineage>
</organism>
<dbReference type="EMBL" id="GL732533">
    <property type="protein sequence ID" value="EFX84826.1"/>
    <property type="molecule type" value="Genomic_DNA"/>
</dbReference>
<dbReference type="HOGENOM" id="CLU_1112273_0_0_1"/>
<feature type="compositionally biased region" description="Low complexity" evidence="1">
    <location>
        <begin position="140"/>
        <end position="175"/>
    </location>
</feature>
<evidence type="ECO:0000313" key="2">
    <source>
        <dbReference type="EMBL" id="EFX84826.1"/>
    </source>
</evidence>
<feature type="compositionally biased region" description="Polar residues" evidence="1">
    <location>
        <begin position="190"/>
        <end position="218"/>
    </location>
</feature>
<name>E9G5U7_DAPPU</name>
<sequence>MVTIKWVSLVNQDDALFRQLLALNTSIHQLRSQSLQRRARTLSSNRSRSQLSPTLSASLASLTSLTSLSDGEDAEVEGDDSDPDPKNVIIGAGQSVTQRQTISTVVGQAASNNNKPVAPQQQTQLTRKRVSYPPKSRNRSNSQLSRCSFNSSSSSSSSSSTSSSSGGSPTWSLSSADAKAIVKGVKTPRSPHSSFYSRSPTKNPQLSTNNKQRSSANNKHADLLMVFHKRQGSYDSGCQGSEPSDAEVFV</sequence>
<feature type="compositionally biased region" description="Acidic residues" evidence="1">
    <location>
        <begin position="70"/>
        <end position="82"/>
    </location>
</feature>
<proteinExistence type="predicted"/>
<feature type="compositionally biased region" description="Polar residues" evidence="1">
    <location>
        <begin position="107"/>
        <end position="125"/>
    </location>
</feature>
<protein>
    <submittedName>
        <fullName evidence="2">Uncharacterized protein</fullName>
    </submittedName>
</protein>
<keyword evidence="3" id="KW-1185">Reference proteome</keyword>
<feature type="region of interest" description="Disordered" evidence="1">
    <location>
        <begin position="66"/>
        <end position="95"/>
    </location>
</feature>
<evidence type="ECO:0000313" key="3">
    <source>
        <dbReference type="Proteomes" id="UP000000305"/>
    </source>
</evidence>
<accession>E9G5U7</accession>
<dbReference type="InParanoid" id="E9G5U7"/>
<feature type="region of interest" description="Disordered" evidence="1">
    <location>
        <begin position="107"/>
        <end position="220"/>
    </location>
</feature>
<dbReference type="KEGG" id="dpx:DAPPUDRAFT_99162"/>
<dbReference type="AlphaFoldDB" id="E9G5U7"/>
<evidence type="ECO:0000256" key="1">
    <source>
        <dbReference type="SAM" id="MobiDB-lite"/>
    </source>
</evidence>
<dbReference type="Proteomes" id="UP000000305">
    <property type="component" value="Unassembled WGS sequence"/>
</dbReference>
<gene>
    <name evidence="2" type="ORF">DAPPUDRAFT_99162</name>
</gene>